<evidence type="ECO:0000259" key="1">
    <source>
        <dbReference type="Pfam" id="PF12476"/>
    </source>
</evidence>
<evidence type="ECO:0008006" key="5">
    <source>
        <dbReference type="Google" id="ProtNLM"/>
    </source>
</evidence>
<protein>
    <recommendedName>
        <fullName evidence="5">ABC transporter permease</fullName>
    </recommendedName>
</protein>
<proteinExistence type="predicted"/>
<organism evidence="3 4">
    <name type="scientific">Candidatus Thiomargarita nelsonii</name>
    <dbReference type="NCBI Taxonomy" id="1003181"/>
    <lineage>
        <taxon>Bacteria</taxon>
        <taxon>Pseudomonadati</taxon>
        <taxon>Pseudomonadota</taxon>
        <taxon>Gammaproteobacteria</taxon>
        <taxon>Thiotrichales</taxon>
        <taxon>Thiotrichaceae</taxon>
        <taxon>Thiomargarita</taxon>
    </lineage>
</organism>
<comment type="caution">
    <text evidence="3">The sequence shown here is derived from an EMBL/GenBank/DDBJ whole genome shotgun (WGS) entry which is preliminary data.</text>
</comment>
<dbReference type="Gene3D" id="3.40.50.300">
    <property type="entry name" value="P-loop containing nucleotide triphosphate hydrolases"/>
    <property type="match status" value="2"/>
</dbReference>
<dbReference type="InterPro" id="IPR014592">
    <property type="entry name" value="P-loop_UCP034888"/>
</dbReference>
<dbReference type="PANTHER" id="PTHR43581">
    <property type="entry name" value="ATP/GTP PHOSPHATASE"/>
    <property type="match status" value="1"/>
</dbReference>
<dbReference type="GO" id="GO:0005524">
    <property type="term" value="F:ATP binding"/>
    <property type="evidence" value="ECO:0007669"/>
    <property type="project" value="InterPro"/>
</dbReference>
<evidence type="ECO:0000313" key="3">
    <source>
        <dbReference type="EMBL" id="TGO03013.1"/>
    </source>
</evidence>
<reference evidence="3 4" key="1">
    <citation type="journal article" date="2016" name="Front. Microbiol.">
        <title>Single-Cell (Meta-)Genomics of a Dimorphic Candidatus Thiomargarita nelsonii Reveals Genomic Plasticity.</title>
        <authorList>
            <person name="Flood B.E."/>
            <person name="Fliss P."/>
            <person name="Jones D.S."/>
            <person name="Dick G.J."/>
            <person name="Jain S."/>
            <person name="Kaster A.K."/>
            <person name="Winkel M."/>
            <person name="Mussmann M."/>
            <person name="Bailey J."/>
        </authorList>
    </citation>
    <scope>NUCLEOTIDE SEQUENCE [LARGE SCALE GENOMIC DNA]</scope>
    <source>
        <strain evidence="3">Hydrate Ridge</strain>
    </source>
</reference>
<dbReference type="GO" id="GO:0016887">
    <property type="term" value="F:ATP hydrolysis activity"/>
    <property type="evidence" value="ECO:0007669"/>
    <property type="project" value="InterPro"/>
</dbReference>
<sequence>MITKFYLHNFKCFQNLELELSSLNLLSGLNGMGKSTVLQSLLLLRQSHQHREDIRLNGDLVELGYPQDAFYENNTDDIMRLGLNVSNHTILKWEYDFDAYKDIFKPRSTPNFSELENVALFNDKFHYISADRWGPRVWVPLADHEIHHGNLGKNSKYTIHYLVEFGDKPLPNPEIPHKDGSKSDLLTQTKAWLDEICPGTQLDVEAIKEADIGKAVFSFKVDYGITRNFRPTNVGFGLSYTLPVIVALLSLPKGGLVLLENPEAHLHPRGQTLMGKLMAQVAAAGVQVIVETHSDHVLDGIRVAVRDPNYLLQPEQTRFHYFGRENGQIQVTTPSIDEEGRLDNWPAGFFDESIHNLAALSSRSHRERAKEII</sequence>
<dbReference type="Pfam" id="PF12476">
    <property type="entry name" value="DUF3696"/>
    <property type="match status" value="1"/>
</dbReference>
<evidence type="ECO:0000259" key="2">
    <source>
        <dbReference type="Pfam" id="PF13304"/>
    </source>
</evidence>
<dbReference type="InterPro" id="IPR003959">
    <property type="entry name" value="ATPase_AAA_core"/>
</dbReference>
<feature type="domain" description="ATPase AAA-type core" evidence="2">
    <location>
        <begin position="23"/>
        <end position="299"/>
    </location>
</feature>
<dbReference type="EMBL" id="JSZA02000049">
    <property type="protein sequence ID" value="TGO03013.1"/>
    <property type="molecule type" value="Genomic_DNA"/>
</dbReference>
<dbReference type="Proteomes" id="UP000030428">
    <property type="component" value="Unassembled WGS sequence"/>
</dbReference>
<dbReference type="PANTHER" id="PTHR43581:SF2">
    <property type="entry name" value="EXCINUCLEASE ATPASE SUBUNIT"/>
    <property type="match status" value="1"/>
</dbReference>
<dbReference type="SUPFAM" id="SSF52540">
    <property type="entry name" value="P-loop containing nucleoside triphosphate hydrolases"/>
    <property type="match status" value="1"/>
</dbReference>
<gene>
    <name evidence="3" type="ORF">PN36_14425</name>
</gene>
<dbReference type="PIRSF" id="PIRSF034888">
    <property type="entry name" value="P-loop_UCP034888"/>
    <property type="match status" value="1"/>
</dbReference>
<dbReference type="InterPro" id="IPR027417">
    <property type="entry name" value="P-loop_NTPase"/>
</dbReference>
<dbReference type="InterPro" id="IPR051396">
    <property type="entry name" value="Bact_Antivir_Def_Nuclease"/>
</dbReference>
<dbReference type="InterPro" id="IPR022532">
    <property type="entry name" value="DUF3696"/>
</dbReference>
<name>A0A4E0QPU3_9GAMM</name>
<keyword evidence="4" id="KW-1185">Reference proteome</keyword>
<accession>A0A4E0QPU3</accession>
<feature type="domain" description="DUF3696" evidence="1">
    <location>
        <begin position="313"/>
        <end position="360"/>
    </location>
</feature>
<dbReference type="Pfam" id="PF13304">
    <property type="entry name" value="AAA_21"/>
    <property type="match status" value="1"/>
</dbReference>
<dbReference type="AlphaFoldDB" id="A0A4E0QPU3"/>
<evidence type="ECO:0000313" key="4">
    <source>
        <dbReference type="Proteomes" id="UP000030428"/>
    </source>
</evidence>